<dbReference type="GO" id="GO:0032040">
    <property type="term" value="C:small-subunit processome"/>
    <property type="evidence" value="ECO:0007669"/>
    <property type="project" value="TreeGrafter"/>
</dbReference>
<dbReference type="PANTHER" id="PTHR13237:SF9">
    <property type="entry name" value="NEUROGUIDIN"/>
    <property type="match status" value="1"/>
</dbReference>
<keyword evidence="3" id="KW-1185">Reference proteome</keyword>
<gene>
    <name evidence="2" type="ORF">GSCOC_T00034379001</name>
</gene>
<evidence type="ECO:0008006" key="4">
    <source>
        <dbReference type="Google" id="ProtNLM"/>
    </source>
</evidence>
<accession>A0A068TYB3</accession>
<dbReference type="InParanoid" id="A0A068TYB3"/>
<evidence type="ECO:0000313" key="3">
    <source>
        <dbReference type="Proteomes" id="UP000295252"/>
    </source>
</evidence>
<feature type="region of interest" description="Disordered" evidence="1">
    <location>
        <begin position="291"/>
        <end position="321"/>
    </location>
</feature>
<dbReference type="OrthoDB" id="203440at2759"/>
<dbReference type="PANTHER" id="PTHR13237">
    <property type="entry name" value="SOMETHING ABOUT SILENCING PROTEIN 10-RELATED"/>
    <property type="match status" value="1"/>
</dbReference>
<evidence type="ECO:0000256" key="1">
    <source>
        <dbReference type="SAM" id="MobiDB-lite"/>
    </source>
</evidence>
<dbReference type="GO" id="GO:0000462">
    <property type="term" value="P:maturation of SSU-rRNA from tricistronic rRNA transcript (SSU-rRNA, 5.8S rRNA, LSU-rRNA)"/>
    <property type="evidence" value="ECO:0007669"/>
    <property type="project" value="TreeGrafter"/>
</dbReference>
<dbReference type="FunCoup" id="A0A068TYB3">
    <property type="interactions" value="3265"/>
</dbReference>
<organism evidence="2 3">
    <name type="scientific">Coffea canephora</name>
    <name type="common">Robusta coffee</name>
    <dbReference type="NCBI Taxonomy" id="49390"/>
    <lineage>
        <taxon>Eukaryota</taxon>
        <taxon>Viridiplantae</taxon>
        <taxon>Streptophyta</taxon>
        <taxon>Embryophyta</taxon>
        <taxon>Tracheophyta</taxon>
        <taxon>Spermatophyta</taxon>
        <taxon>Magnoliopsida</taxon>
        <taxon>eudicotyledons</taxon>
        <taxon>Gunneridae</taxon>
        <taxon>Pentapetalae</taxon>
        <taxon>asterids</taxon>
        <taxon>lamiids</taxon>
        <taxon>Gentianales</taxon>
        <taxon>Rubiaceae</taxon>
        <taxon>Ixoroideae</taxon>
        <taxon>Gardenieae complex</taxon>
        <taxon>Bertiereae - Coffeeae clade</taxon>
        <taxon>Coffeeae</taxon>
        <taxon>Coffea</taxon>
    </lineage>
</organism>
<protein>
    <recommendedName>
        <fullName evidence="4">Sas10 C-terminal domain-containing protein</fullName>
    </recommendedName>
</protein>
<dbReference type="InterPro" id="IPR007146">
    <property type="entry name" value="Sas10/Utp3/C1D"/>
</dbReference>
<dbReference type="PhylomeDB" id="A0A068TYB3"/>
<evidence type="ECO:0000313" key="2">
    <source>
        <dbReference type="EMBL" id="CDP00924.1"/>
    </source>
</evidence>
<dbReference type="Proteomes" id="UP000295252">
    <property type="component" value="Chromosome II"/>
</dbReference>
<dbReference type="AlphaFoldDB" id="A0A068TYB3"/>
<reference evidence="3" key="1">
    <citation type="journal article" date="2014" name="Science">
        <title>The coffee genome provides insight into the convergent evolution of caffeine biosynthesis.</title>
        <authorList>
            <person name="Denoeud F."/>
            <person name="Carretero-Paulet L."/>
            <person name="Dereeper A."/>
            <person name="Droc G."/>
            <person name="Guyot R."/>
            <person name="Pietrella M."/>
            <person name="Zheng C."/>
            <person name="Alberti A."/>
            <person name="Anthony F."/>
            <person name="Aprea G."/>
            <person name="Aury J.M."/>
            <person name="Bento P."/>
            <person name="Bernard M."/>
            <person name="Bocs S."/>
            <person name="Campa C."/>
            <person name="Cenci A."/>
            <person name="Combes M.C."/>
            <person name="Crouzillat D."/>
            <person name="Da Silva C."/>
            <person name="Daddiego L."/>
            <person name="De Bellis F."/>
            <person name="Dussert S."/>
            <person name="Garsmeur O."/>
            <person name="Gayraud T."/>
            <person name="Guignon V."/>
            <person name="Jahn K."/>
            <person name="Jamilloux V."/>
            <person name="Joet T."/>
            <person name="Labadie K."/>
            <person name="Lan T."/>
            <person name="Leclercq J."/>
            <person name="Lepelley M."/>
            <person name="Leroy T."/>
            <person name="Li L.T."/>
            <person name="Librado P."/>
            <person name="Lopez L."/>
            <person name="Munoz A."/>
            <person name="Noel B."/>
            <person name="Pallavicini A."/>
            <person name="Perrotta G."/>
            <person name="Poncet V."/>
            <person name="Pot D."/>
            <person name="Priyono X."/>
            <person name="Rigoreau M."/>
            <person name="Rouard M."/>
            <person name="Rozas J."/>
            <person name="Tranchant-Dubreuil C."/>
            <person name="VanBuren R."/>
            <person name="Zhang Q."/>
            <person name="Andrade A.C."/>
            <person name="Argout X."/>
            <person name="Bertrand B."/>
            <person name="de Kochko A."/>
            <person name="Graziosi G."/>
            <person name="Henry R.J."/>
            <person name="Jayarama X."/>
            <person name="Ming R."/>
            <person name="Nagai C."/>
            <person name="Rounsley S."/>
            <person name="Sankoff D."/>
            <person name="Giuliano G."/>
            <person name="Albert V.A."/>
            <person name="Wincker P."/>
            <person name="Lashermes P."/>
        </authorList>
    </citation>
    <scope>NUCLEOTIDE SEQUENCE [LARGE SCALE GENOMIC DNA]</scope>
    <source>
        <strain evidence="3">cv. DH200-94</strain>
    </source>
</reference>
<dbReference type="Gramene" id="CDP00924">
    <property type="protein sequence ID" value="CDP00924"/>
    <property type="gene ID" value="GSCOC_T00034379001"/>
</dbReference>
<proteinExistence type="predicted"/>
<dbReference type="Pfam" id="PF04000">
    <property type="entry name" value="Sas10_Utp3"/>
    <property type="match status" value="1"/>
</dbReference>
<dbReference type="OMA" id="PVHYNET"/>
<dbReference type="EMBL" id="HG739090">
    <property type="protein sequence ID" value="CDP00924.1"/>
    <property type="molecule type" value="Genomic_DNA"/>
</dbReference>
<name>A0A068TYB3_COFCA</name>
<sequence length="321" mass="37081">MEEADASVDNNARISKEAPQLVAVLREMKYGLDTVRAKIEALAAKVKADNFPTTDGISYLDAKYLLLLNYCQSLVYYLLRKAKGLSIEGHPVVRSLVEIRLFLEKVRPIDKKLQYQIGKLAGVTPRNVAENRDMTVEETETAKEEEKWIKYRPNPDMLISKTDATLEKDGVYRPPKLVPATMDEDKMSRQERNAMRKEKETLRQARRSAYVRELMNDLEGKPEEVREDIGTESAEVTKYMEKMEQRAQQEEELFIRAPLTKAEKKKMRRLKKPRNGLLDLTESFYDEIKTLPLEDNGPEQSAVIGNGNSSERKFKKQKRRH</sequence>
<dbReference type="STRING" id="49390.A0A068TYB3"/>